<dbReference type="Proteomes" id="UP001325023">
    <property type="component" value="Chromosome"/>
</dbReference>
<proteinExistence type="predicted"/>
<name>A0ACD4XL93_PSEFL</name>
<accession>A0ACD4XL93</accession>
<evidence type="ECO:0000313" key="1">
    <source>
        <dbReference type="EMBL" id="WQD69708.1"/>
    </source>
</evidence>
<keyword evidence="2" id="KW-1185">Reference proteome</keyword>
<protein>
    <submittedName>
        <fullName evidence="1">Uncharacterized protein</fullName>
    </submittedName>
</protein>
<dbReference type="EMBL" id="CP140009">
    <property type="protein sequence ID" value="WQD69708.1"/>
    <property type="molecule type" value="Genomic_DNA"/>
</dbReference>
<reference evidence="1" key="1">
    <citation type="submission" date="2023-12" db="EMBL/GenBank/DDBJ databases">
        <title>Genome sequencing and assembly of bacterial species from a model synthetic community.</title>
        <authorList>
            <person name="Hogle S.L."/>
        </authorList>
    </citation>
    <scope>NUCLEOTIDE SEQUENCE</scope>
    <source>
        <strain evidence="1">SBW25</strain>
    </source>
</reference>
<gene>
    <name evidence="1" type="ORF">U0037_16700</name>
</gene>
<sequence>MYAKFGWVCLAGLWIGIRGFGGGIMRDGKKRELFDQPPQVVRRWLSIKAIRIFRPYIEGVLRHCLRIKLVIRERKRSVALTDALNATVENFKKSKSAMHFESLKIFFNLSLFFLLAEKDIQAVKIDALTHADEWKRNLSLRIILLVIHEWDMAKVAPANKLKEAYRLAGISDELIGEMNSAFRKINKAHARAKKILSPARHATIAHRDADAMLQYEMIVKIDPLATMAIASSFYEGADLLVSTLPKVMLEASSAHSLIKQYRGST</sequence>
<evidence type="ECO:0000313" key="2">
    <source>
        <dbReference type="Proteomes" id="UP001325023"/>
    </source>
</evidence>
<organism evidence="1 2">
    <name type="scientific">Pseudomonas fluorescens</name>
    <dbReference type="NCBI Taxonomy" id="294"/>
    <lineage>
        <taxon>Bacteria</taxon>
        <taxon>Pseudomonadati</taxon>
        <taxon>Pseudomonadota</taxon>
        <taxon>Gammaproteobacteria</taxon>
        <taxon>Pseudomonadales</taxon>
        <taxon>Pseudomonadaceae</taxon>
        <taxon>Pseudomonas</taxon>
    </lineage>
</organism>